<dbReference type="PANTHER" id="PTHR10612">
    <property type="entry name" value="APOLIPOPROTEIN D"/>
    <property type="match status" value="1"/>
</dbReference>
<evidence type="ECO:0000256" key="1">
    <source>
        <dbReference type="ARBA" id="ARBA00006889"/>
    </source>
</evidence>
<gene>
    <name evidence="5" type="ORF">SAMN04488136_12270</name>
</gene>
<dbReference type="PROSITE" id="PS51257">
    <property type="entry name" value="PROKAR_LIPOPROTEIN"/>
    <property type="match status" value="1"/>
</dbReference>
<feature type="domain" description="Lipocalin/cytosolic fatty-acid binding" evidence="4">
    <location>
        <begin position="35"/>
        <end position="173"/>
    </location>
</feature>
<dbReference type="InterPro" id="IPR000566">
    <property type="entry name" value="Lipocln_cytosolic_FA-bd_dom"/>
</dbReference>
<dbReference type="InterPro" id="IPR022271">
    <property type="entry name" value="Lipocalin_ApoD"/>
</dbReference>
<dbReference type="Gene3D" id="2.40.128.20">
    <property type="match status" value="1"/>
</dbReference>
<protein>
    <recommendedName>
        <fullName evidence="2">Outer membrane lipoprotein Blc</fullName>
    </recommendedName>
</protein>
<keyword evidence="2" id="KW-0998">Cell outer membrane</keyword>
<dbReference type="PIRSF" id="PIRSF036893">
    <property type="entry name" value="Lipocalin_ApoD"/>
    <property type="match status" value="1"/>
</dbReference>
<dbReference type="Pfam" id="PF08212">
    <property type="entry name" value="Lipocalin_2"/>
    <property type="match status" value="1"/>
</dbReference>
<accession>A0A1G8E156</accession>
<comment type="function">
    <text evidence="2">Involved in the storage or transport of lipids necessary for membrane maintenance under stressful conditions. Displays a binding preference for lysophospholipids.</text>
</comment>
<evidence type="ECO:0000259" key="4">
    <source>
        <dbReference type="Pfam" id="PF08212"/>
    </source>
</evidence>
<dbReference type="STRING" id="861298.SAMN04488136_12270"/>
<comment type="similarity">
    <text evidence="1 2">Belongs to the calycin superfamily. Lipocalin family.</text>
</comment>
<comment type="subunit">
    <text evidence="2">Homodimer.</text>
</comment>
<dbReference type="GO" id="GO:0008289">
    <property type="term" value="F:lipid binding"/>
    <property type="evidence" value="ECO:0007669"/>
    <property type="project" value="UniProtKB-UniRule"/>
</dbReference>
<feature type="lipid moiety-binding region" description="N-palmitoyl cysteine" evidence="3">
    <location>
        <position position="20"/>
    </location>
</feature>
<evidence type="ECO:0000256" key="2">
    <source>
        <dbReference type="PIRNR" id="PIRNR036893"/>
    </source>
</evidence>
<dbReference type="InterPro" id="IPR002446">
    <property type="entry name" value="Lipocalin_bac"/>
</dbReference>
<proteinExistence type="inferred from homology"/>
<comment type="subcellular location">
    <subcellularLocation>
        <location evidence="2">Cell outer membrane</location>
    </subcellularLocation>
</comment>
<keyword evidence="3" id="KW-0564">Palmitate</keyword>
<organism evidence="5 6">
    <name type="scientific">Vibrio xiamenensis</name>
    <dbReference type="NCBI Taxonomy" id="861298"/>
    <lineage>
        <taxon>Bacteria</taxon>
        <taxon>Pseudomonadati</taxon>
        <taxon>Pseudomonadota</taxon>
        <taxon>Gammaproteobacteria</taxon>
        <taxon>Vibrionales</taxon>
        <taxon>Vibrionaceae</taxon>
        <taxon>Vibrio</taxon>
    </lineage>
</organism>
<evidence type="ECO:0000313" key="5">
    <source>
        <dbReference type="EMBL" id="SDH63597.1"/>
    </source>
</evidence>
<keyword evidence="6" id="KW-1185">Reference proteome</keyword>
<dbReference type="Proteomes" id="UP000198854">
    <property type="component" value="Unassembled WGS sequence"/>
</dbReference>
<dbReference type="PRINTS" id="PR01171">
    <property type="entry name" value="BCTLIPOCALIN"/>
</dbReference>
<dbReference type="InterPro" id="IPR047202">
    <property type="entry name" value="Lipocalin_Blc-like_dom"/>
</dbReference>
<name>A0A1G8E156_9VIBR</name>
<dbReference type="GO" id="GO:0006950">
    <property type="term" value="P:response to stress"/>
    <property type="evidence" value="ECO:0007669"/>
    <property type="project" value="UniProtKB-ARBA"/>
</dbReference>
<dbReference type="EMBL" id="FNDD01000022">
    <property type="protein sequence ID" value="SDH63597.1"/>
    <property type="molecule type" value="Genomic_DNA"/>
</dbReference>
<dbReference type="PANTHER" id="PTHR10612:SF34">
    <property type="entry name" value="APOLIPOPROTEIN D"/>
    <property type="match status" value="1"/>
</dbReference>
<feature type="signal peptide" evidence="2">
    <location>
        <begin position="1"/>
        <end position="18"/>
    </location>
</feature>
<dbReference type="InterPro" id="IPR012674">
    <property type="entry name" value="Calycin"/>
</dbReference>
<evidence type="ECO:0000256" key="3">
    <source>
        <dbReference type="PIRSR" id="PIRSR036893-52"/>
    </source>
</evidence>
<feature type="chain" id="PRO_5013437137" description="Outer membrane lipoprotein Blc" evidence="2">
    <location>
        <begin position="19"/>
        <end position="179"/>
    </location>
</feature>
<keyword evidence="2" id="KW-0732">Signal</keyword>
<dbReference type="OrthoDB" id="9793905at2"/>
<keyword evidence="2" id="KW-0472">Membrane</keyword>
<dbReference type="GO" id="GO:0009279">
    <property type="term" value="C:cell outer membrane"/>
    <property type="evidence" value="ECO:0007669"/>
    <property type="project" value="UniProtKB-SubCell"/>
</dbReference>
<dbReference type="AlphaFoldDB" id="A0A1G8E156"/>
<feature type="lipid moiety-binding region" description="S-diacylglycerol cysteine" evidence="3">
    <location>
        <position position="20"/>
    </location>
</feature>
<sequence length="179" mass="20174">MAWIKHTLALLVTGFAVLGCTGLPDNIAPVDNFKVTPYMGKWYEIARLDHPFERGLSNISATYTLQDDGNVEVLNQGWDEEDGEWQQALGKAKFAGSSDKGHLKVSFFGPFYSSYVVYYLEPDYSVALVSGYNHDYMWILSRTPTLSQTQLDKYVAIAKKAGFDTDALIYPQQQTRKQP</sequence>
<reference evidence="6" key="1">
    <citation type="submission" date="2016-10" db="EMBL/GenBank/DDBJ databases">
        <authorList>
            <person name="Varghese N."/>
            <person name="Submissions S."/>
        </authorList>
    </citation>
    <scope>NUCLEOTIDE SEQUENCE [LARGE SCALE GENOMIC DNA]</scope>
    <source>
        <strain evidence="6">CGMCC 1.10228</strain>
    </source>
</reference>
<dbReference type="SUPFAM" id="SSF50814">
    <property type="entry name" value="Lipocalins"/>
    <property type="match status" value="1"/>
</dbReference>
<keyword evidence="2" id="KW-0446">Lipid-binding</keyword>
<keyword evidence="2 3" id="KW-0449">Lipoprotein</keyword>
<evidence type="ECO:0000313" key="6">
    <source>
        <dbReference type="Proteomes" id="UP000198854"/>
    </source>
</evidence>
<dbReference type="CDD" id="cd19438">
    <property type="entry name" value="lipocalin_Blc-like"/>
    <property type="match status" value="1"/>
</dbReference>